<organism evidence="1 2">
    <name type="scientific">Hypsizygus marmoreus</name>
    <name type="common">White beech mushroom</name>
    <name type="synonym">Agaricus marmoreus</name>
    <dbReference type="NCBI Taxonomy" id="39966"/>
    <lineage>
        <taxon>Eukaryota</taxon>
        <taxon>Fungi</taxon>
        <taxon>Dikarya</taxon>
        <taxon>Basidiomycota</taxon>
        <taxon>Agaricomycotina</taxon>
        <taxon>Agaricomycetes</taxon>
        <taxon>Agaricomycetidae</taxon>
        <taxon>Agaricales</taxon>
        <taxon>Tricholomatineae</taxon>
        <taxon>Lyophyllaceae</taxon>
        <taxon>Hypsizygus</taxon>
    </lineage>
</organism>
<dbReference type="EMBL" id="LUEZ02000124">
    <property type="protein sequence ID" value="RDB16503.1"/>
    <property type="molecule type" value="Genomic_DNA"/>
</dbReference>
<accession>A0A369J9U1</accession>
<name>A0A369J9U1_HYPMA</name>
<reference evidence="1" key="1">
    <citation type="submission" date="2018-04" db="EMBL/GenBank/DDBJ databases">
        <title>Whole genome sequencing of Hypsizygus marmoreus.</title>
        <authorList>
            <person name="Choi I.-G."/>
            <person name="Min B."/>
            <person name="Kim J.-G."/>
            <person name="Kim S."/>
            <person name="Oh Y.-L."/>
            <person name="Kong W.-S."/>
            <person name="Park H."/>
            <person name="Jeong J."/>
            <person name="Song E.-S."/>
        </authorList>
    </citation>
    <scope>NUCLEOTIDE SEQUENCE [LARGE SCALE GENOMIC DNA]</scope>
    <source>
        <strain evidence="1">51987-8</strain>
    </source>
</reference>
<gene>
    <name evidence="1" type="ORF">Hypma_002951</name>
</gene>
<keyword evidence="2" id="KW-1185">Reference proteome</keyword>
<proteinExistence type="predicted"/>
<evidence type="ECO:0000313" key="1">
    <source>
        <dbReference type="EMBL" id="RDB16503.1"/>
    </source>
</evidence>
<evidence type="ECO:0008006" key="3">
    <source>
        <dbReference type="Google" id="ProtNLM"/>
    </source>
</evidence>
<dbReference type="OrthoDB" id="3069231at2759"/>
<sequence>MDVSTELPQEIMDKIIDNLWKDDQALKSCAIASSFLRSSSQKHLFSFITLDKSQSCDRLLPLLTENNTLCTYIHDITLIIDQEIDPQWLGVNQNLSCVLDMLTSLCSCSLSIWYNIEWEDIHPHTTAALFRVFALPSLASIKILGLYGIPETFFDIPNILEQLVLNSVAFTRTSGAGVRSPRSLRMITLDFRPDAKAFVDQNHTTVFALTAHRDLSFSHVTDLRIRPSQDILPILLPILNAAAESLTSLELKHTYTQRELLSAYALDVFEFTLSNLTNLNRLSFHFIVLYTTFDDLPATFLTSAQHLTAFLSSNASTLARIETLTVTFEPHDLHSSYEISMVKSFSELDVWSELDKAICPDRSSVRLRVSLVLRIEIPKLAQLVEAKNLWQESMRGKFPMLVERGTLTLEVESSVPDVSETE</sequence>
<protein>
    <recommendedName>
        <fullName evidence="3">F-box domain-containing protein</fullName>
    </recommendedName>
</protein>
<comment type="caution">
    <text evidence="1">The sequence shown here is derived from an EMBL/GenBank/DDBJ whole genome shotgun (WGS) entry which is preliminary data.</text>
</comment>
<dbReference type="Proteomes" id="UP000076154">
    <property type="component" value="Unassembled WGS sequence"/>
</dbReference>
<evidence type="ECO:0000313" key="2">
    <source>
        <dbReference type="Proteomes" id="UP000076154"/>
    </source>
</evidence>
<dbReference type="AlphaFoldDB" id="A0A369J9U1"/>
<dbReference type="InParanoid" id="A0A369J9U1"/>